<reference evidence="8" key="1">
    <citation type="submission" date="2016-12" db="EMBL/GenBank/DDBJ databases">
        <title>The genomes of Aspergillus section Nigri reveals drivers in fungal speciation.</title>
        <authorList>
            <consortium name="DOE Joint Genome Institute"/>
            <person name="Vesth T.C."/>
            <person name="Nybo J."/>
            <person name="Theobald S."/>
            <person name="Brandl J."/>
            <person name="Frisvad J.C."/>
            <person name="Nielsen K.F."/>
            <person name="Lyhne E.K."/>
            <person name="Kogle M.E."/>
            <person name="Kuo A."/>
            <person name="Riley R."/>
            <person name="Clum A."/>
            <person name="Nolan M."/>
            <person name="Lipzen A."/>
            <person name="Salamov A."/>
            <person name="Henrissat B."/>
            <person name="Wiebenga A."/>
            <person name="De vries R.P."/>
            <person name="Grigoriev I.V."/>
            <person name="Mortensen U.H."/>
            <person name="Andersen M.R."/>
            <person name="Baker S.E."/>
        </authorList>
    </citation>
    <scope>NUCLEOTIDE SEQUENCE</scope>
    <source>
        <strain evidence="8">IBT 28561</strain>
    </source>
</reference>
<dbReference type="RefSeq" id="XP_024691971.1">
    <property type="nucleotide sequence ID" value="XM_024835269.1"/>
</dbReference>
<keyword evidence="9" id="KW-1185">Reference proteome</keyword>
<gene>
    <name evidence="8" type="ORF">P168DRAFT_271490</name>
</gene>
<proteinExistence type="inferred from homology"/>
<dbReference type="EMBL" id="MSFM01000008">
    <property type="protein sequence ID" value="PKY03377.1"/>
    <property type="molecule type" value="Genomic_DNA"/>
</dbReference>
<evidence type="ECO:0000256" key="1">
    <source>
        <dbReference type="ARBA" id="ARBA00004123"/>
    </source>
</evidence>
<feature type="domain" description="ORC6 first cyclin-like" evidence="7">
    <location>
        <begin position="10"/>
        <end position="94"/>
    </location>
</feature>
<evidence type="ECO:0000313" key="9">
    <source>
        <dbReference type="Proteomes" id="UP000234254"/>
    </source>
</evidence>
<comment type="subcellular location">
    <subcellularLocation>
        <location evidence="1">Nucleus</location>
    </subcellularLocation>
</comment>
<evidence type="ECO:0000256" key="6">
    <source>
        <dbReference type="SAM" id="MobiDB-lite"/>
    </source>
</evidence>
<name>A0A2I1D0H6_ASPC2</name>
<comment type="caution">
    <text evidence="8">The sequence shown here is derived from an EMBL/GenBank/DDBJ whole genome shotgun (WGS) entry which is preliminary data.</text>
</comment>
<dbReference type="OrthoDB" id="5367324at2759"/>
<keyword evidence="3" id="KW-0235">DNA replication</keyword>
<dbReference type="GO" id="GO:0006260">
    <property type="term" value="P:DNA replication"/>
    <property type="evidence" value="ECO:0007669"/>
    <property type="project" value="UniProtKB-KW"/>
</dbReference>
<dbReference type="GO" id="GO:0005664">
    <property type="term" value="C:nuclear origin of replication recognition complex"/>
    <property type="evidence" value="ECO:0007669"/>
    <property type="project" value="InterPro"/>
</dbReference>
<comment type="similarity">
    <text evidence="2">Belongs to the ORC6 family.</text>
</comment>
<dbReference type="Proteomes" id="UP000234254">
    <property type="component" value="Unassembled WGS sequence"/>
</dbReference>
<feature type="compositionally biased region" description="Polar residues" evidence="6">
    <location>
        <begin position="104"/>
        <end position="124"/>
    </location>
</feature>
<dbReference type="GO" id="GO:0003677">
    <property type="term" value="F:DNA binding"/>
    <property type="evidence" value="ECO:0007669"/>
    <property type="project" value="UniProtKB-KW"/>
</dbReference>
<feature type="region of interest" description="Disordered" evidence="6">
    <location>
        <begin position="369"/>
        <end position="388"/>
    </location>
</feature>
<keyword evidence="4" id="KW-0238">DNA-binding</keyword>
<feature type="region of interest" description="Disordered" evidence="6">
    <location>
        <begin position="97"/>
        <end position="185"/>
    </location>
</feature>
<sequence length="440" mass="48404">MNNRPVEQALATLVPTHANDLPPELVGLASSLVAQSRSFASSLRPEEEIARPFACSEIACRRLSRKLKLPALLGHPPCPPRAYKNLYKLLDQSVSTGGTGVKRSGSNSVPGTPSRAGSNPSTPTKEPRLTRTPSKQATATPRALQHTPSKATPLKGSVTNAERPRASHSPQKSFKPRPHGLSNSTIIADAPSWVMTAIRTMCTTLSTPAPRTSTWSRPPVSRELPPHIFAGTSSIFHFISQASSDDFDEEVLAFIEPITITQDKETDEEFQELVKSLLVALYFLVLARRRNPTAESAETAEAPKLDKKTFWDMRQTALTSLSLPSTDRRHRDNVEQWIAVIMEQGWANGQEWFENIPQGASLDEEYLSGEEGGVDTPHGSKRQKTMGGSLLQRDSRKGLLPGLGTMMQDRVDFLSEDRREDYLEWRADVMARTGGMKSAA</sequence>
<dbReference type="Pfam" id="PF05460">
    <property type="entry name" value="ORC6"/>
    <property type="match status" value="1"/>
</dbReference>
<accession>A0A2I1D0H6</accession>
<dbReference type="InterPro" id="IPR008721">
    <property type="entry name" value="ORC6_cyclin_first"/>
</dbReference>
<dbReference type="AlphaFoldDB" id="A0A2I1D0H6"/>
<evidence type="ECO:0000256" key="3">
    <source>
        <dbReference type="ARBA" id="ARBA00022705"/>
    </source>
</evidence>
<evidence type="ECO:0000313" key="8">
    <source>
        <dbReference type="EMBL" id="PKY03377.1"/>
    </source>
</evidence>
<evidence type="ECO:0000256" key="5">
    <source>
        <dbReference type="ARBA" id="ARBA00023242"/>
    </source>
</evidence>
<evidence type="ECO:0000259" key="7">
    <source>
        <dbReference type="Pfam" id="PF05460"/>
    </source>
</evidence>
<keyword evidence="5" id="KW-0539">Nucleus</keyword>
<organism evidence="8 9">
    <name type="scientific">Aspergillus campestris (strain IBT 28561)</name>
    <dbReference type="NCBI Taxonomy" id="1392248"/>
    <lineage>
        <taxon>Eukaryota</taxon>
        <taxon>Fungi</taxon>
        <taxon>Dikarya</taxon>
        <taxon>Ascomycota</taxon>
        <taxon>Pezizomycotina</taxon>
        <taxon>Eurotiomycetes</taxon>
        <taxon>Eurotiomycetidae</taxon>
        <taxon>Eurotiales</taxon>
        <taxon>Aspergillaceae</taxon>
        <taxon>Aspergillus</taxon>
        <taxon>Aspergillus subgen. Circumdati</taxon>
    </lineage>
</organism>
<dbReference type="GeneID" id="36542793"/>
<protein>
    <recommendedName>
        <fullName evidence="7">ORC6 first cyclin-like domain-containing protein</fullName>
    </recommendedName>
</protein>
<dbReference type="VEuPathDB" id="FungiDB:P168DRAFT_271490"/>
<evidence type="ECO:0000256" key="2">
    <source>
        <dbReference type="ARBA" id="ARBA00010840"/>
    </source>
</evidence>
<evidence type="ECO:0000256" key="4">
    <source>
        <dbReference type="ARBA" id="ARBA00023125"/>
    </source>
</evidence>